<protein>
    <submittedName>
        <fullName evidence="1">Uncharacterized protein</fullName>
    </submittedName>
</protein>
<accession>A0A9D9DPA2</accession>
<comment type="caution">
    <text evidence="1">The sequence shown here is derived from an EMBL/GenBank/DDBJ whole genome shotgun (WGS) entry which is preliminary data.</text>
</comment>
<dbReference type="InterPro" id="IPR029021">
    <property type="entry name" value="Prot-tyrosine_phosphatase-like"/>
</dbReference>
<dbReference type="Gene3D" id="3.90.190.10">
    <property type="entry name" value="Protein tyrosine phosphatase superfamily"/>
    <property type="match status" value="1"/>
</dbReference>
<gene>
    <name evidence="1" type="ORF">IAC76_05445</name>
</gene>
<dbReference type="AlphaFoldDB" id="A0A9D9DPA2"/>
<evidence type="ECO:0000313" key="1">
    <source>
        <dbReference type="EMBL" id="MBO8430812.1"/>
    </source>
</evidence>
<dbReference type="EMBL" id="JADIND010000114">
    <property type="protein sequence ID" value="MBO8430812.1"/>
    <property type="molecule type" value="Genomic_DNA"/>
</dbReference>
<proteinExistence type="predicted"/>
<evidence type="ECO:0000313" key="2">
    <source>
        <dbReference type="Proteomes" id="UP000823632"/>
    </source>
</evidence>
<organism evidence="1 2">
    <name type="scientific">Candidatus Scatousia excrementipullorum</name>
    <dbReference type="NCBI Taxonomy" id="2840936"/>
    <lineage>
        <taxon>Bacteria</taxon>
        <taxon>Candidatus Scatousia</taxon>
    </lineage>
</organism>
<reference evidence="1" key="2">
    <citation type="journal article" date="2021" name="PeerJ">
        <title>Extensive microbial diversity within the chicken gut microbiome revealed by metagenomics and culture.</title>
        <authorList>
            <person name="Gilroy R."/>
            <person name="Ravi A."/>
            <person name="Getino M."/>
            <person name="Pursley I."/>
            <person name="Horton D.L."/>
            <person name="Alikhan N.F."/>
            <person name="Baker D."/>
            <person name="Gharbi K."/>
            <person name="Hall N."/>
            <person name="Watson M."/>
            <person name="Adriaenssens E.M."/>
            <person name="Foster-Nyarko E."/>
            <person name="Jarju S."/>
            <person name="Secka A."/>
            <person name="Antonio M."/>
            <person name="Oren A."/>
            <person name="Chaudhuri R.R."/>
            <person name="La Ragione R."/>
            <person name="Hildebrand F."/>
            <person name="Pallen M.J."/>
        </authorList>
    </citation>
    <scope>NUCLEOTIDE SEQUENCE</scope>
    <source>
        <strain evidence="1">10192</strain>
    </source>
</reference>
<sequence length="300" mass="35098">MKVNPIKSFTFKANNFNEDNTLGYDDEISQSRRNFIREHYDSYRMPYQSIYETEGRLSEYRLNNLINTLTNKPRKVDYSSIISLPVPNIRYIGNNSYRGGTMVDKPECLQALKDAGIKHVISLYYSPEYENAVKQTGLDYHCFNMKHRNEEEGLWYNDVCCSKQSYENSLKSLFGDDKNAIKIRLEAYDRDSRGPIDELVGFVKRMQEGYCYVGCEFGTNTTSDALVYINRAFNPQDGRELEFFDYYKADCLRNLYDKLTVNDKKLMGWTKQFDLNFLPKLEIAKKAFLEKALKEARGLF</sequence>
<dbReference type="SUPFAM" id="SSF52799">
    <property type="entry name" value="(Phosphotyrosine protein) phosphatases II"/>
    <property type="match status" value="1"/>
</dbReference>
<name>A0A9D9DPA2_9BACT</name>
<reference evidence="1" key="1">
    <citation type="submission" date="2020-10" db="EMBL/GenBank/DDBJ databases">
        <authorList>
            <person name="Gilroy R."/>
        </authorList>
    </citation>
    <scope>NUCLEOTIDE SEQUENCE</scope>
    <source>
        <strain evidence="1">10192</strain>
    </source>
</reference>
<dbReference type="Proteomes" id="UP000823632">
    <property type="component" value="Unassembled WGS sequence"/>
</dbReference>